<dbReference type="Gene3D" id="3.90.70.130">
    <property type="match status" value="1"/>
</dbReference>
<reference evidence="4" key="1">
    <citation type="submission" date="2022-07" db="EMBL/GenBank/DDBJ databases">
        <title>Genome Sequence of Physisporinus lineatus.</title>
        <authorList>
            <person name="Buettner E."/>
        </authorList>
    </citation>
    <scope>NUCLEOTIDE SEQUENCE</scope>
    <source>
        <strain evidence="4">VT162</strain>
    </source>
</reference>
<organism evidence="4 5">
    <name type="scientific">Meripilus lineatus</name>
    <dbReference type="NCBI Taxonomy" id="2056292"/>
    <lineage>
        <taxon>Eukaryota</taxon>
        <taxon>Fungi</taxon>
        <taxon>Dikarya</taxon>
        <taxon>Basidiomycota</taxon>
        <taxon>Agaricomycotina</taxon>
        <taxon>Agaricomycetes</taxon>
        <taxon>Polyporales</taxon>
        <taxon>Meripilaceae</taxon>
        <taxon>Meripilus</taxon>
    </lineage>
</organism>
<protein>
    <recommendedName>
        <fullName evidence="3">UFSP1/2/DUB catalytic domain-containing protein</fullName>
    </recommendedName>
</protein>
<feature type="compositionally biased region" description="Basic and acidic residues" evidence="2">
    <location>
        <begin position="320"/>
        <end position="337"/>
    </location>
</feature>
<comment type="caution">
    <text evidence="4">The sequence shown here is derived from an EMBL/GenBank/DDBJ whole genome shotgun (WGS) entry which is preliminary data.</text>
</comment>
<evidence type="ECO:0000313" key="5">
    <source>
        <dbReference type="Proteomes" id="UP001212997"/>
    </source>
</evidence>
<sequence length="443" mass="49416">MNGQCYDLDAQITYDSISSILWVFAGPQKLVPKSDGKQRAFSSSSKKPPSKLKMFLLPTSVSIPSRNIFWYSTKDSPPPLNITPGLIPLLRTSLITSHSRGTTDRAWLCDDLTVHIQSEPWDRGWGCGYRNFLMACAALITQHKQPLYFPLLDEPLSPGVYNLQLWIEDAWANGYDSLGAEQLGRKLVDTTKWIGTAELYVAFTSRGIPANLVDFALSRTDPTPMINWIEQYFSQGDTIQPTNINDALRGASPVVGTKKMPLILQHAGHSRTVVGIEKGSKNINLLVFDPSRRVPEKIRDHALSTMNVFHGSAVPNGSTKNDRNVGHTSHTRMDDLKGKRRASRSPEKEDTSDAKRLCSSRPRDIIVIDSDSNTQGQPSRNAPSKPPSSGKRQPEADEVLKLFRVKSTTLTKEKYQILYFPLTDPLDESQKRARRVVTSVKVS</sequence>
<dbReference type="GO" id="GO:0016787">
    <property type="term" value="F:hydrolase activity"/>
    <property type="evidence" value="ECO:0007669"/>
    <property type="project" value="UniProtKB-KW"/>
</dbReference>
<feature type="compositionally biased region" description="Basic and acidic residues" evidence="2">
    <location>
        <begin position="344"/>
        <end position="366"/>
    </location>
</feature>
<dbReference type="Proteomes" id="UP001212997">
    <property type="component" value="Unassembled WGS sequence"/>
</dbReference>
<keyword evidence="1" id="KW-0378">Hydrolase</keyword>
<name>A0AAD5UYX6_9APHY</name>
<gene>
    <name evidence="4" type="ORF">NLI96_g7582</name>
</gene>
<dbReference type="InterPro" id="IPR012462">
    <property type="entry name" value="UFSP1/2_DUB_cat"/>
</dbReference>
<feature type="domain" description="UFSP1/2/DUB catalytic" evidence="3">
    <location>
        <begin position="106"/>
        <end position="301"/>
    </location>
</feature>
<evidence type="ECO:0000256" key="2">
    <source>
        <dbReference type="SAM" id="MobiDB-lite"/>
    </source>
</evidence>
<evidence type="ECO:0000259" key="3">
    <source>
        <dbReference type="Pfam" id="PF07910"/>
    </source>
</evidence>
<keyword evidence="5" id="KW-1185">Reference proteome</keyword>
<evidence type="ECO:0000313" key="4">
    <source>
        <dbReference type="EMBL" id="KAJ3481558.1"/>
    </source>
</evidence>
<dbReference type="Pfam" id="PF07910">
    <property type="entry name" value="Peptidase_C78"/>
    <property type="match status" value="1"/>
</dbReference>
<dbReference type="EMBL" id="JANAWD010000315">
    <property type="protein sequence ID" value="KAJ3481558.1"/>
    <property type="molecule type" value="Genomic_DNA"/>
</dbReference>
<accession>A0AAD5UYX6</accession>
<proteinExistence type="predicted"/>
<feature type="region of interest" description="Disordered" evidence="2">
    <location>
        <begin position="309"/>
        <end position="396"/>
    </location>
</feature>
<feature type="compositionally biased region" description="Polar residues" evidence="2">
    <location>
        <begin position="370"/>
        <end position="382"/>
    </location>
</feature>
<evidence type="ECO:0000256" key="1">
    <source>
        <dbReference type="ARBA" id="ARBA00022801"/>
    </source>
</evidence>
<dbReference type="AlphaFoldDB" id="A0AAD5UYX6"/>